<sequence>MDSVDLIVDEQTGAMLQPRDTPSEELHTLLPSKMDSAIKFEIPDDCRDFSPFARLPAEIRHQIWESTLSTPGMHFLKIQSAETGGKWWTKSMEPLNANSDDSSDEDKEDDDIALEVKREVHPTESHCANLVPLYPSPEADISYYTTLNQEITKLSVTCNEASNVIKHLMTRPTTLKLGGGRMISLDISSDIISLEYVPQDVFEDGCQFTKTLQCAGLERIRKVAVRYCHKWYEQHSPTRCSVCGQTHSTPDRIAYPAHLYQFLARYLPNLEHFYFVDYLILRKSTTEDGQECPCAGAAATVDEKDKRPPGKFEGGNRTYFEVDGQDWTVKSKVFETTTWLQDRYVKYAKASTLSCHKNPTSVKFGVLACEWTVGRRTEMKKAPVTPIKKGRNKRAFCEEHPTWRSRRSPRIAPNLTTGIATPTELNAAFPFVFGISGRNEFEFTFTAPLK</sequence>
<evidence type="ECO:0000313" key="3">
    <source>
        <dbReference type="EMBL" id="KAF7551524.1"/>
    </source>
</evidence>
<feature type="region of interest" description="Disordered" evidence="1">
    <location>
        <begin position="90"/>
        <end position="110"/>
    </location>
</feature>
<evidence type="ECO:0000256" key="1">
    <source>
        <dbReference type="SAM" id="MobiDB-lite"/>
    </source>
</evidence>
<dbReference type="AlphaFoldDB" id="A0A9P5HCW4"/>
<protein>
    <recommendedName>
        <fullName evidence="2">2EXR domain-containing protein</fullName>
    </recommendedName>
</protein>
<evidence type="ECO:0000259" key="2">
    <source>
        <dbReference type="Pfam" id="PF20150"/>
    </source>
</evidence>
<dbReference type="OrthoDB" id="4655872at2759"/>
<reference evidence="3" key="1">
    <citation type="submission" date="2020-03" db="EMBL/GenBank/DDBJ databases">
        <title>Draft Genome Sequence of Cylindrodendrum hubeiense.</title>
        <authorList>
            <person name="Buettner E."/>
            <person name="Kellner H."/>
        </authorList>
    </citation>
    <scope>NUCLEOTIDE SEQUENCE</scope>
    <source>
        <strain evidence="3">IHI 201604</strain>
    </source>
</reference>
<dbReference type="InterPro" id="IPR045518">
    <property type="entry name" value="2EXR"/>
</dbReference>
<proteinExistence type="predicted"/>
<feature type="domain" description="2EXR" evidence="2">
    <location>
        <begin position="49"/>
        <end position="191"/>
    </location>
</feature>
<dbReference type="Proteomes" id="UP000722485">
    <property type="component" value="Unassembled WGS sequence"/>
</dbReference>
<comment type="caution">
    <text evidence="3">The sequence shown here is derived from an EMBL/GenBank/DDBJ whole genome shotgun (WGS) entry which is preliminary data.</text>
</comment>
<evidence type="ECO:0000313" key="4">
    <source>
        <dbReference type="Proteomes" id="UP000722485"/>
    </source>
</evidence>
<accession>A0A9P5HCW4</accession>
<dbReference type="EMBL" id="JAANBB010000076">
    <property type="protein sequence ID" value="KAF7551524.1"/>
    <property type="molecule type" value="Genomic_DNA"/>
</dbReference>
<feature type="compositionally biased region" description="Acidic residues" evidence="1">
    <location>
        <begin position="101"/>
        <end position="110"/>
    </location>
</feature>
<dbReference type="Pfam" id="PF20150">
    <property type="entry name" value="2EXR"/>
    <property type="match status" value="1"/>
</dbReference>
<name>A0A9P5HCW4_9HYPO</name>
<keyword evidence="4" id="KW-1185">Reference proteome</keyword>
<gene>
    <name evidence="3" type="ORF">G7Z17_g4946</name>
</gene>
<organism evidence="3 4">
    <name type="scientific">Cylindrodendrum hubeiense</name>
    <dbReference type="NCBI Taxonomy" id="595255"/>
    <lineage>
        <taxon>Eukaryota</taxon>
        <taxon>Fungi</taxon>
        <taxon>Dikarya</taxon>
        <taxon>Ascomycota</taxon>
        <taxon>Pezizomycotina</taxon>
        <taxon>Sordariomycetes</taxon>
        <taxon>Hypocreomycetidae</taxon>
        <taxon>Hypocreales</taxon>
        <taxon>Nectriaceae</taxon>
        <taxon>Cylindrodendrum</taxon>
    </lineage>
</organism>